<dbReference type="AlphaFoldDB" id="M6BBY9"/>
<evidence type="ECO:0000256" key="1">
    <source>
        <dbReference type="SAM" id="Phobius"/>
    </source>
</evidence>
<dbReference type="EMBL" id="ANMU01000193">
    <property type="protein sequence ID" value="EMJ77024.1"/>
    <property type="molecule type" value="Genomic_DNA"/>
</dbReference>
<feature type="transmembrane region" description="Helical" evidence="1">
    <location>
        <begin position="12"/>
        <end position="31"/>
    </location>
</feature>
<accession>M6BBY9</accession>
<name>M6BBY9_LEPBO</name>
<keyword evidence="1" id="KW-0472">Membrane</keyword>
<proteinExistence type="predicted"/>
<organism evidence="2 3">
    <name type="scientific">Leptospira borgpetersenii serovar Hardjo-bovis str. Sponselee</name>
    <dbReference type="NCBI Taxonomy" id="1303729"/>
    <lineage>
        <taxon>Bacteria</taxon>
        <taxon>Pseudomonadati</taxon>
        <taxon>Spirochaetota</taxon>
        <taxon>Spirochaetia</taxon>
        <taxon>Leptospirales</taxon>
        <taxon>Leptospiraceae</taxon>
        <taxon>Leptospira</taxon>
    </lineage>
</organism>
<evidence type="ECO:0000313" key="2">
    <source>
        <dbReference type="EMBL" id="EMJ77024.1"/>
    </source>
</evidence>
<keyword evidence="1" id="KW-1133">Transmembrane helix</keyword>
<sequence length="58" mass="6691">MIRSNQNTGEKIGASLVFFFFIHFTLKAFLFKIHSLQKSASNMPFFSISKNERSVFSI</sequence>
<dbReference type="Proteomes" id="UP000011873">
    <property type="component" value="Unassembled WGS sequence"/>
</dbReference>
<evidence type="ECO:0000313" key="3">
    <source>
        <dbReference type="Proteomes" id="UP000011873"/>
    </source>
</evidence>
<comment type="caution">
    <text evidence="2">The sequence shown here is derived from an EMBL/GenBank/DDBJ whole genome shotgun (WGS) entry which is preliminary data.</text>
</comment>
<protein>
    <submittedName>
        <fullName evidence="2">Uncharacterized protein</fullName>
    </submittedName>
</protein>
<gene>
    <name evidence="2" type="ORF">LEP1GSC016_3368</name>
</gene>
<dbReference type="PATRIC" id="fig|1218567.3.peg.4515"/>
<keyword evidence="1" id="KW-0812">Transmembrane</keyword>
<reference evidence="2 3" key="1">
    <citation type="submission" date="2013-01" db="EMBL/GenBank/DDBJ databases">
        <authorList>
            <person name="Harkins D.M."/>
            <person name="Durkin A.S."/>
            <person name="Brinkac L.M."/>
            <person name="Haft D.H."/>
            <person name="Selengut J.D."/>
            <person name="Sanka R."/>
            <person name="DePew J."/>
            <person name="Purushe J."/>
            <person name="Galloway R.L."/>
            <person name="Vinetz J.M."/>
            <person name="Sutton G.G."/>
            <person name="Nierman W.C."/>
            <person name="Fouts D.E."/>
        </authorList>
    </citation>
    <scope>NUCLEOTIDE SEQUENCE [LARGE SCALE GENOMIC DNA]</scope>
    <source>
        <strain evidence="2 3">Sponselee CDC</strain>
    </source>
</reference>